<protein>
    <submittedName>
        <fullName evidence="1">Uncharacterized protein</fullName>
    </submittedName>
</protein>
<organism evidence="1 2">
    <name type="scientific">Thanatephorus cucumeris (strain AG1-IA)</name>
    <name type="common">Rice sheath blight fungus</name>
    <name type="synonym">Rhizoctonia solani</name>
    <dbReference type="NCBI Taxonomy" id="983506"/>
    <lineage>
        <taxon>Eukaryota</taxon>
        <taxon>Fungi</taxon>
        <taxon>Dikarya</taxon>
        <taxon>Basidiomycota</taxon>
        <taxon>Agaricomycotina</taxon>
        <taxon>Agaricomycetes</taxon>
        <taxon>Cantharellales</taxon>
        <taxon>Ceratobasidiaceae</taxon>
        <taxon>Rhizoctonia</taxon>
        <taxon>Rhizoctonia solani AG-1</taxon>
    </lineage>
</organism>
<dbReference type="Proteomes" id="UP000011668">
    <property type="component" value="Unassembled WGS sequence"/>
</dbReference>
<sequence length="66" mass="7699">MSTYSELNCGPVLPWHYKPSPVKASAEYVLEKFGWPLNQRSVADLEWPRSRRRQIKSPVSDLVNWP</sequence>
<comment type="caution">
    <text evidence="1">The sequence shown here is derived from an EMBL/GenBank/DDBJ whole genome shotgun (WGS) entry which is preliminary data.</text>
</comment>
<dbReference type="EMBL" id="AFRT01000060">
    <property type="protein sequence ID" value="ELU45605.1"/>
    <property type="molecule type" value="Genomic_DNA"/>
</dbReference>
<evidence type="ECO:0000313" key="1">
    <source>
        <dbReference type="EMBL" id="ELU45605.1"/>
    </source>
</evidence>
<dbReference type="HOGENOM" id="CLU_2832921_0_0_1"/>
<accession>L8X5X4</accession>
<proteinExistence type="predicted"/>
<name>L8X5X4_THACA</name>
<keyword evidence="2" id="KW-1185">Reference proteome</keyword>
<dbReference type="AlphaFoldDB" id="L8X5X4"/>
<evidence type="ECO:0000313" key="2">
    <source>
        <dbReference type="Proteomes" id="UP000011668"/>
    </source>
</evidence>
<reference evidence="1 2" key="1">
    <citation type="journal article" date="2013" name="Nat. Commun.">
        <title>The evolution and pathogenic mechanisms of the rice sheath blight pathogen.</title>
        <authorList>
            <person name="Zheng A."/>
            <person name="Lin R."/>
            <person name="Xu L."/>
            <person name="Qin P."/>
            <person name="Tang C."/>
            <person name="Ai P."/>
            <person name="Zhang D."/>
            <person name="Liu Y."/>
            <person name="Sun Z."/>
            <person name="Feng H."/>
            <person name="Wang Y."/>
            <person name="Chen Y."/>
            <person name="Liang X."/>
            <person name="Fu R."/>
            <person name="Li Q."/>
            <person name="Zhang J."/>
            <person name="Yu X."/>
            <person name="Xie Z."/>
            <person name="Ding L."/>
            <person name="Guan P."/>
            <person name="Tang J."/>
            <person name="Liang Y."/>
            <person name="Wang S."/>
            <person name="Deng Q."/>
            <person name="Li S."/>
            <person name="Zhu J."/>
            <person name="Wang L."/>
            <person name="Liu H."/>
            <person name="Li P."/>
        </authorList>
    </citation>
    <scope>NUCLEOTIDE SEQUENCE [LARGE SCALE GENOMIC DNA]</scope>
    <source>
        <strain evidence="2">AG-1 IA</strain>
    </source>
</reference>
<gene>
    <name evidence="1" type="ORF">AG1IA_00365</name>
</gene>